<feature type="region of interest" description="Disordered" evidence="1">
    <location>
        <begin position="263"/>
        <end position="291"/>
    </location>
</feature>
<dbReference type="HOGENOM" id="CLU_093534_0_0_1"/>
<dbReference type="GeneID" id="18167057"/>
<dbReference type="OrthoDB" id="4367324at2759"/>
<name>G3JGE9_CORMM</name>
<keyword evidence="3" id="KW-1185">Reference proteome</keyword>
<dbReference type="AlphaFoldDB" id="G3JGE9"/>
<organism evidence="2 3">
    <name type="scientific">Cordyceps militaris (strain CM01)</name>
    <name type="common">Caterpillar fungus</name>
    <dbReference type="NCBI Taxonomy" id="983644"/>
    <lineage>
        <taxon>Eukaryota</taxon>
        <taxon>Fungi</taxon>
        <taxon>Dikarya</taxon>
        <taxon>Ascomycota</taxon>
        <taxon>Pezizomycotina</taxon>
        <taxon>Sordariomycetes</taxon>
        <taxon>Hypocreomycetidae</taxon>
        <taxon>Hypocreales</taxon>
        <taxon>Cordycipitaceae</taxon>
        <taxon>Cordyceps</taxon>
    </lineage>
</organism>
<evidence type="ECO:0000313" key="3">
    <source>
        <dbReference type="Proteomes" id="UP000001610"/>
    </source>
</evidence>
<proteinExistence type="predicted"/>
<dbReference type="EMBL" id="JH126401">
    <property type="protein sequence ID" value="EGX93662.1"/>
    <property type="molecule type" value="Genomic_DNA"/>
</dbReference>
<dbReference type="eggNOG" id="ENOG502SP60">
    <property type="taxonomic scope" value="Eukaryota"/>
</dbReference>
<dbReference type="KEGG" id="cmt:CCM_05037"/>
<gene>
    <name evidence="2" type="ORF">CCM_05037</name>
</gene>
<accession>G3JGE9</accession>
<dbReference type="Proteomes" id="UP000001610">
    <property type="component" value="Unassembled WGS sequence"/>
</dbReference>
<sequence length="291" mass="32887">MANITLMEFLQTDPAAFQYYDRNQANTSTYHERFDITRVTNIHTWDEFNLGTIMNQFRDLLDNVRVGTDARPITPPLRFAAEDYLRELVCVYADRPVRRALARTFTYIAANPSNEWVGRTAITLGAGSSTALIGKFVPDRAMYNPSVDVSVNRLPGEIKPSWKWDAAWLAPHSERRRVGIKRLSQLTFYMLQQGYRAQHSGAKYGYMLTDKELIAFRKEDAQRTISVSKPVPWAGPSNGEPRMTVLLALWYLGMLSSHDDDWNLDAQPGDPADSELISQRRVAPAPGAATS</sequence>
<dbReference type="VEuPathDB" id="FungiDB:CCM_05037"/>
<dbReference type="RefSeq" id="XP_006670245.1">
    <property type="nucleotide sequence ID" value="XM_006670182.1"/>
</dbReference>
<dbReference type="OMA" id="KQHNARY"/>
<reference evidence="2 3" key="1">
    <citation type="journal article" date="2011" name="Genome Biol.">
        <title>Genome sequence of the insect pathogenic fungus Cordyceps militaris, a valued traditional Chinese medicine.</title>
        <authorList>
            <person name="Zheng P."/>
            <person name="Xia Y."/>
            <person name="Xiao G."/>
            <person name="Xiong C."/>
            <person name="Hu X."/>
            <person name="Zhang S."/>
            <person name="Zheng H."/>
            <person name="Huang Y."/>
            <person name="Zhou Y."/>
            <person name="Wang S."/>
            <person name="Zhao G.P."/>
            <person name="Liu X."/>
            <person name="St Leger R.J."/>
            <person name="Wang C."/>
        </authorList>
    </citation>
    <scope>NUCLEOTIDE SEQUENCE [LARGE SCALE GENOMIC DNA]</scope>
    <source>
        <strain evidence="2 3">CM01</strain>
    </source>
</reference>
<dbReference type="STRING" id="983644.G3JGE9"/>
<dbReference type="InParanoid" id="G3JGE9"/>
<protein>
    <submittedName>
        <fullName evidence="2">Uncharacterized protein</fullName>
    </submittedName>
</protein>
<evidence type="ECO:0000313" key="2">
    <source>
        <dbReference type="EMBL" id="EGX93662.1"/>
    </source>
</evidence>
<evidence type="ECO:0000256" key="1">
    <source>
        <dbReference type="SAM" id="MobiDB-lite"/>
    </source>
</evidence>